<sequence>MAINDKDCPSILLQCNSVDDAKVFMSYCIYHQINPEYPHIKRYIIRDQFSPKLIFFKIEDNDIISGYFNNDIYTTINIMCDSDDEKIKDFAQDWNKNKNKFILGKEKFTWLKNSERACCWLWLRLNNSLFIPEINFNELDNLVYSLKTACRMLKYNHDLLNHELRYRTIVDCFNSIYAMTDEKKQALDDLKNFWIHTYKNAGVLKWLNKNNKDQIEWMWSYTQDYDGIGNITQLFPAPLRKDELYLAIYACYDNWNGSKEAKELFRNKASRAWNQICHRSRMEKENRVAINAYVTIGAREKLKELSKKNKMTIGELIESLIEKKYNELK</sequence>
<dbReference type="EMBL" id="CGIG01000001">
    <property type="protein sequence ID" value="CPR18194.1"/>
    <property type="molecule type" value="Genomic_DNA"/>
</dbReference>
<name>A0A0G4JXK2_9GAMM</name>
<evidence type="ECO:0000313" key="2">
    <source>
        <dbReference type="Proteomes" id="UP000044377"/>
    </source>
</evidence>
<keyword evidence="2" id="KW-1185">Reference proteome</keyword>
<proteinExistence type="predicted"/>
<dbReference type="STRING" id="1109412.BN1221_03075c"/>
<dbReference type="RefSeq" id="WP_048638019.1">
    <property type="nucleotide sequence ID" value="NZ_CGIG01000001.1"/>
</dbReference>
<evidence type="ECO:0000313" key="1">
    <source>
        <dbReference type="EMBL" id="CPR18194.1"/>
    </source>
</evidence>
<dbReference type="AlphaFoldDB" id="A0A0G4JXK2"/>
<gene>
    <name evidence="1" type="ORF">BN1221_03075c</name>
</gene>
<organism evidence="1 2">
    <name type="scientific">Brenneria goodwinii</name>
    <dbReference type="NCBI Taxonomy" id="1109412"/>
    <lineage>
        <taxon>Bacteria</taxon>
        <taxon>Pseudomonadati</taxon>
        <taxon>Pseudomonadota</taxon>
        <taxon>Gammaproteobacteria</taxon>
        <taxon>Enterobacterales</taxon>
        <taxon>Pectobacteriaceae</taxon>
        <taxon>Brenneria</taxon>
    </lineage>
</organism>
<dbReference type="OrthoDB" id="6713157at2"/>
<accession>A0A0G4JXK2</accession>
<dbReference type="Proteomes" id="UP000044377">
    <property type="component" value="Unassembled WGS sequence"/>
</dbReference>
<protein>
    <submittedName>
        <fullName evidence="1">Uncharacterized protein</fullName>
    </submittedName>
</protein>
<reference evidence="2" key="1">
    <citation type="submission" date="2015-01" db="EMBL/GenBank/DDBJ databases">
        <authorList>
            <person name="Paterson Steve"/>
        </authorList>
    </citation>
    <scope>NUCLEOTIDE SEQUENCE [LARGE SCALE GENOMIC DNA]</scope>
    <source>
        <strain evidence="2">OBR1</strain>
    </source>
</reference>